<reference evidence="1" key="1">
    <citation type="submission" date="2015-11" db="EMBL/GenBank/DDBJ databases">
        <title>De novo transcriptome assembly of four potential Pierce s Disease insect vectors from Arizona vineyards.</title>
        <authorList>
            <person name="Tassone E.E."/>
        </authorList>
    </citation>
    <scope>NUCLEOTIDE SEQUENCE</scope>
</reference>
<dbReference type="EMBL" id="GECU01012995">
    <property type="protein sequence ID" value="JAS94711.1"/>
    <property type="molecule type" value="Transcribed_RNA"/>
</dbReference>
<accession>A0A1B6J6A6</accession>
<organism evidence="1">
    <name type="scientific">Homalodisca liturata</name>
    <dbReference type="NCBI Taxonomy" id="320908"/>
    <lineage>
        <taxon>Eukaryota</taxon>
        <taxon>Metazoa</taxon>
        <taxon>Ecdysozoa</taxon>
        <taxon>Arthropoda</taxon>
        <taxon>Hexapoda</taxon>
        <taxon>Insecta</taxon>
        <taxon>Pterygota</taxon>
        <taxon>Neoptera</taxon>
        <taxon>Paraneoptera</taxon>
        <taxon>Hemiptera</taxon>
        <taxon>Auchenorrhyncha</taxon>
        <taxon>Membracoidea</taxon>
        <taxon>Cicadellidae</taxon>
        <taxon>Cicadellinae</taxon>
        <taxon>Proconiini</taxon>
        <taxon>Homalodisca</taxon>
    </lineage>
</organism>
<dbReference type="Gene3D" id="1.25.40.180">
    <property type="match status" value="1"/>
</dbReference>
<proteinExistence type="predicted"/>
<dbReference type="InterPro" id="IPR016024">
    <property type="entry name" value="ARM-type_fold"/>
</dbReference>
<feature type="non-terminal residue" evidence="1">
    <location>
        <position position="138"/>
    </location>
</feature>
<sequence length="138" mass="15253">EIEQQIEDFEAERYKRKARATGAIDLLLSLYLTNIIGPSNLINTINLLVNGAQSPEHVEMVAKILNAATEKLVSNGKDAVVMQMISYLKSNAGRHDGRVDFLIDSTLEHTQKYIQLARPGREANTFAALVNEGAEEEA</sequence>
<dbReference type="SUPFAM" id="SSF48371">
    <property type="entry name" value="ARM repeat"/>
    <property type="match status" value="1"/>
</dbReference>
<protein>
    <recommendedName>
        <fullName evidence="2">MIF4G domain-containing protein</fullName>
    </recommendedName>
</protein>
<gene>
    <name evidence="1" type="ORF">g.59398</name>
</gene>
<dbReference type="AlphaFoldDB" id="A0A1B6J6A6"/>
<evidence type="ECO:0008006" key="2">
    <source>
        <dbReference type="Google" id="ProtNLM"/>
    </source>
</evidence>
<feature type="non-terminal residue" evidence="1">
    <location>
        <position position="1"/>
    </location>
</feature>
<evidence type="ECO:0000313" key="1">
    <source>
        <dbReference type="EMBL" id="JAS94711.1"/>
    </source>
</evidence>
<name>A0A1B6J6A6_9HEMI</name>